<dbReference type="EMBL" id="MPVP01000510">
    <property type="protein sequence ID" value="OMD03090.1"/>
    <property type="molecule type" value="Genomic_DNA"/>
</dbReference>
<dbReference type="InterPro" id="IPR023198">
    <property type="entry name" value="PGP-like_dom2"/>
</dbReference>
<dbReference type="SFLD" id="SFLDG01129">
    <property type="entry name" value="C1.5:_HAD__Beta-PGM__Phosphata"/>
    <property type="match status" value="1"/>
</dbReference>
<dbReference type="InterPro" id="IPR023214">
    <property type="entry name" value="HAD_sf"/>
</dbReference>
<evidence type="ECO:0000313" key="2">
    <source>
        <dbReference type="EMBL" id="OMD03090.1"/>
    </source>
</evidence>
<dbReference type="CDD" id="cd02598">
    <property type="entry name" value="HAD_BPGM"/>
    <property type="match status" value="1"/>
</dbReference>
<dbReference type="NCBIfam" id="TIGR01990">
    <property type="entry name" value="bPGM"/>
    <property type="match status" value="1"/>
</dbReference>
<comment type="similarity">
    <text evidence="1">Belongs to the HAD-like hydrolase superfamily. CbbY/CbbZ/Gph/YieH family.</text>
</comment>
<dbReference type="SFLD" id="SFLDS00003">
    <property type="entry name" value="Haloacid_Dehalogenase"/>
    <property type="match status" value="1"/>
</dbReference>
<keyword evidence="3" id="KW-1185">Reference proteome</keyword>
<evidence type="ECO:0000313" key="3">
    <source>
        <dbReference type="Proteomes" id="UP000187158"/>
    </source>
</evidence>
<dbReference type="InterPro" id="IPR010976">
    <property type="entry name" value="B-phosphoglucomutase_hydrolase"/>
</dbReference>
<dbReference type="Proteomes" id="UP000187158">
    <property type="component" value="Unassembled WGS sequence"/>
</dbReference>
<organism evidence="2 3">
    <name type="scientific">Paenibacillus odorifer</name>
    <dbReference type="NCBI Taxonomy" id="189426"/>
    <lineage>
        <taxon>Bacteria</taxon>
        <taxon>Bacillati</taxon>
        <taxon>Bacillota</taxon>
        <taxon>Bacilli</taxon>
        <taxon>Bacillales</taxon>
        <taxon>Paenibacillaceae</taxon>
        <taxon>Paenibacillus</taxon>
    </lineage>
</organism>
<feature type="non-terminal residue" evidence="2">
    <location>
        <position position="199"/>
    </location>
</feature>
<dbReference type="RefSeq" id="WP_076220781.1">
    <property type="nucleotide sequence ID" value="NZ_MPVP01000510.1"/>
</dbReference>
<dbReference type="InterPro" id="IPR036412">
    <property type="entry name" value="HAD-like_sf"/>
</dbReference>
<dbReference type="PRINTS" id="PR00413">
    <property type="entry name" value="HADHALOGNASE"/>
</dbReference>
<dbReference type="SFLD" id="SFLDG01135">
    <property type="entry name" value="C1.5.6:_HAD__Beta-PGM__Phospha"/>
    <property type="match status" value="1"/>
</dbReference>
<dbReference type="Pfam" id="PF00702">
    <property type="entry name" value="Hydrolase"/>
    <property type="match status" value="1"/>
</dbReference>
<dbReference type="PANTHER" id="PTHR43481">
    <property type="entry name" value="FRUCTOSE-1-PHOSPHATE PHOSPHATASE"/>
    <property type="match status" value="1"/>
</dbReference>
<comment type="caution">
    <text evidence="2">The sequence shown here is derived from an EMBL/GenBank/DDBJ whole genome shotgun (WGS) entry which is preliminary data.</text>
</comment>
<accession>A0ABX3GDS1</accession>
<dbReference type="SUPFAM" id="SSF56784">
    <property type="entry name" value="HAD-like"/>
    <property type="match status" value="1"/>
</dbReference>
<dbReference type="NCBIfam" id="TIGR01509">
    <property type="entry name" value="HAD-SF-IA-v3"/>
    <property type="match status" value="1"/>
</dbReference>
<evidence type="ECO:0000256" key="1">
    <source>
        <dbReference type="ARBA" id="ARBA00006171"/>
    </source>
</evidence>
<dbReference type="NCBIfam" id="TIGR02009">
    <property type="entry name" value="PGMB-YQAB-SF"/>
    <property type="match status" value="1"/>
</dbReference>
<protein>
    <submittedName>
        <fullName evidence="2">Beta-phosphoglucomutase</fullName>
    </submittedName>
</protein>
<name>A0ABX3GDS1_9BACL</name>
<dbReference type="Gene3D" id="3.40.50.1000">
    <property type="entry name" value="HAD superfamily/HAD-like"/>
    <property type="match status" value="1"/>
</dbReference>
<dbReference type="InterPro" id="IPR010972">
    <property type="entry name" value="Beta-PGM"/>
</dbReference>
<dbReference type="InterPro" id="IPR051806">
    <property type="entry name" value="HAD-like_SPP"/>
</dbReference>
<dbReference type="Gene3D" id="1.10.150.240">
    <property type="entry name" value="Putative phosphatase, domain 2"/>
    <property type="match status" value="1"/>
</dbReference>
<sequence>MLENMKGAIFDLDGVIVDTAKYHYLAWASLADELGFKFTEEDNERLKGVSRMRSLDILLEVGGLEFKEVEKLAMAEKKNRLYVEYISRLEESELLPGVKEYLTGMRSRGIGIALGSASKNAEFILNKLNITDLFDAVVDGNKVSLAKPDPEVFLIAAQEIGLQPDECVVFEDAEAGVQAGKAAGMKVVGIGKPEVLKEA</sequence>
<reference evidence="2 3" key="1">
    <citation type="submission" date="2016-11" db="EMBL/GenBank/DDBJ databases">
        <title>Paenibacillus species isolates.</title>
        <authorList>
            <person name="Beno S.M."/>
        </authorList>
    </citation>
    <scope>NUCLEOTIDE SEQUENCE [LARGE SCALE GENOMIC DNA]</scope>
    <source>
        <strain evidence="2 3">FSL H7-0433</strain>
    </source>
</reference>
<proteinExistence type="inferred from homology"/>
<dbReference type="InterPro" id="IPR006439">
    <property type="entry name" value="HAD-SF_hydro_IA"/>
</dbReference>
<dbReference type="PANTHER" id="PTHR43481:SF4">
    <property type="entry name" value="GLYCEROL-1-PHOSPHATE PHOSPHOHYDROLASE 1-RELATED"/>
    <property type="match status" value="1"/>
</dbReference>
<gene>
    <name evidence="2" type="ORF">BSO21_32175</name>
</gene>